<dbReference type="PANTHER" id="PTHR32282">
    <property type="entry name" value="BINDING PROTEIN TRANSPEPTIDASE, PUTATIVE-RELATED"/>
    <property type="match status" value="1"/>
</dbReference>
<dbReference type="Gene3D" id="1.10.3810.10">
    <property type="entry name" value="Biosynthetic peptidoglycan transglycosylase-like"/>
    <property type="match status" value="1"/>
</dbReference>
<dbReference type="GO" id="GO:0004180">
    <property type="term" value="F:carboxypeptidase activity"/>
    <property type="evidence" value="ECO:0007669"/>
    <property type="project" value="UniProtKB-KW"/>
</dbReference>
<dbReference type="EC" id="2.4.99.28" evidence="10"/>
<dbReference type="RefSeq" id="WP_011385342.1">
    <property type="nucleotide sequence ID" value="NC_007626.1"/>
</dbReference>
<keyword evidence="4 15" id="KW-0121">Carboxypeptidase</keyword>
<dbReference type="CAZy" id="GT51">
    <property type="family name" value="Glycosyltransferase Family 51"/>
</dbReference>
<dbReference type="GO" id="GO:0006508">
    <property type="term" value="P:proteolysis"/>
    <property type="evidence" value="ECO:0007669"/>
    <property type="project" value="UniProtKB-KW"/>
</dbReference>
<dbReference type="SUPFAM" id="SSF56601">
    <property type="entry name" value="beta-lactamase/transpeptidase-like"/>
    <property type="match status" value="1"/>
</dbReference>
<keyword evidence="5" id="KW-0645">Protease</keyword>
<keyword evidence="7" id="KW-0808">Transferase</keyword>
<dbReference type="Pfam" id="PF00905">
    <property type="entry name" value="Transpeptidase"/>
    <property type="match status" value="1"/>
</dbReference>
<feature type="domain" description="Glycosyl transferase family 51" evidence="13">
    <location>
        <begin position="58"/>
        <end position="218"/>
    </location>
</feature>
<evidence type="ECO:0000256" key="5">
    <source>
        <dbReference type="ARBA" id="ARBA00022670"/>
    </source>
</evidence>
<dbReference type="InterPro" id="IPR001460">
    <property type="entry name" value="PCN-bd_Tpept"/>
</dbReference>
<evidence type="ECO:0000256" key="3">
    <source>
        <dbReference type="ARBA" id="ARBA00007739"/>
    </source>
</evidence>
<keyword evidence="6" id="KW-0328">Glycosyltransferase</keyword>
<dbReference type="EMBL" id="AP007255">
    <property type="protein sequence ID" value="BAE51769.1"/>
    <property type="molecule type" value="Genomic_DNA"/>
</dbReference>
<organism evidence="15 16">
    <name type="scientific">Paramagnetospirillum magneticum (strain ATCC 700264 / AMB-1)</name>
    <name type="common">Magnetospirillum magneticum</name>
    <dbReference type="NCBI Taxonomy" id="342108"/>
    <lineage>
        <taxon>Bacteria</taxon>
        <taxon>Pseudomonadati</taxon>
        <taxon>Pseudomonadota</taxon>
        <taxon>Alphaproteobacteria</taxon>
        <taxon>Rhodospirillales</taxon>
        <taxon>Magnetospirillaceae</taxon>
        <taxon>Paramagnetospirillum</taxon>
    </lineage>
</organism>
<dbReference type="Pfam" id="PF06832">
    <property type="entry name" value="BiPBP_C"/>
    <property type="match status" value="1"/>
</dbReference>
<evidence type="ECO:0000256" key="1">
    <source>
        <dbReference type="ARBA" id="ARBA00004752"/>
    </source>
</evidence>
<protein>
    <recommendedName>
        <fullName evidence="10">peptidoglycan glycosyltransferase</fullName>
        <ecNumber evidence="10">2.4.99.28</ecNumber>
    </recommendedName>
</protein>
<name>Q2W306_PARM1</name>
<accession>Q2W306</accession>
<proteinExistence type="inferred from homology"/>
<comment type="similarity">
    <text evidence="3">In the N-terminal section; belongs to the glycosyltransferase 51 family.</text>
</comment>
<dbReference type="GO" id="GO:0030288">
    <property type="term" value="C:outer membrane-bounded periplasmic space"/>
    <property type="evidence" value="ECO:0007669"/>
    <property type="project" value="TreeGrafter"/>
</dbReference>
<evidence type="ECO:0000313" key="16">
    <source>
        <dbReference type="Proteomes" id="UP000007058"/>
    </source>
</evidence>
<dbReference type="UniPathway" id="UPA00219"/>
<evidence type="ECO:0000256" key="11">
    <source>
        <dbReference type="ARBA" id="ARBA00049902"/>
    </source>
</evidence>
<dbReference type="Proteomes" id="UP000007058">
    <property type="component" value="Chromosome"/>
</dbReference>
<keyword evidence="16" id="KW-1185">Reference proteome</keyword>
<dbReference type="InterPro" id="IPR009647">
    <property type="entry name" value="PBP_C"/>
</dbReference>
<evidence type="ECO:0000256" key="7">
    <source>
        <dbReference type="ARBA" id="ARBA00022679"/>
    </source>
</evidence>
<dbReference type="PANTHER" id="PTHR32282:SF15">
    <property type="entry name" value="PENICILLIN-BINDING PROTEIN 1C"/>
    <property type="match status" value="1"/>
</dbReference>
<evidence type="ECO:0000259" key="14">
    <source>
        <dbReference type="Pfam" id="PF06832"/>
    </source>
</evidence>
<dbReference type="HOGENOM" id="CLU_006354_7_1_5"/>
<comment type="pathway">
    <text evidence="1">Cell wall biogenesis; peptidoglycan biosynthesis.</text>
</comment>
<keyword evidence="9" id="KW-0511">Multifunctional enzyme</keyword>
<evidence type="ECO:0000259" key="12">
    <source>
        <dbReference type="Pfam" id="PF00905"/>
    </source>
</evidence>
<evidence type="ECO:0000256" key="2">
    <source>
        <dbReference type="ARBA" id="ARBA00007090"/>
    </source>
</evidence>
<evidence type="ECO:0000256" key="9">
    <source>
        <dbReference type="ARBA" id="ARBA00023268"/>
    </source>
</evidence>
<evidence type="ECO:0000313" key="15">
    <source>
        <dbReference type="EMBL" id="BAE51769.1"/>
    </source>
</evidence>
<dbReference type="InterPro" id="IPR023346">
    <property type="entry name" value="Lysozyme-like_dom_sf"/>
</dbReference>
<dbReference type="GO" id="GO:0008658">
    <property type="term" value="F:penicillin binding"/>
    <property type="evidence" value="ECO:0007669"/>
    <property type="project" value="InterPro"/>
</dbReference>
<feature type="domain" description="Penicillin-binding C-terminal" evidence="14">
    <location>
        <begin position="696"/>
        <end position="777"/>
    </location>
</feature>
<evidence type="ECO:0000256" key="4">
    <source>
        <dbReference type="ARBA" id="ARBA00022645"/>
    </source>
</evidence>
<comment type="catalytic activity">
    <reaction evidence="11">
        <text>[GlcNAc-(1-&gt;4)-Mur2Ac(oyl-L-Ala-gamma-D-Glu-L-Lys-D-Ala-D-Ala)](n)-di-trans,octa-cis-undecaprenyl diphosphate + beta-D-GlcNAc-(1-&gt;4)-Mur2Ac(oyl-L-Ala-gamma-D-Glu-L-Lys-D-Ala-D-Ala)-di-trans,octa-cis-undecaprenyl diphosphate = [GlcNAc-(1-&gt;4)-Mur2Ac(oyl-L-Ala-gamma-D-Glu-L-Lys-D-Ala-D-Ala)](n+1)-di-trans,octa-cis-undecaprenyl diphosphate + di-trans,octa-cis-undecaprenyl diphosphate + H(+)</text>
        <dbReference type="Rhea" id="RHEA:23708"/>
        <dbReference type="Rhea" id="RHEA-COMP:9602"/>
        <dbReference type="Rhea" id="RHEA-COMP:9603"/>
        <dbReference type="ChEBI" id="CHEBI:15378"/>
        <dbReference type="ChEBI" id="CHEBI:58405"/>
        <dbReference type="ChEBI" id="CHEBI:60033"/>
        <dbReference type="ChEBI" id="CHEBI:78435"/>
        <dbReference type="EC" id="2.4.99.28"/>
    </reaction>
</comment>
<dbReference type="AlphaFoldDB" id="Q2W306"/>
<dbReference type="GO" id="GO:0008955">
    <property type="term" value="F:peptidoglycan glycosyltransferase activity"/>
    <property type="evidence" value="ECO:0007669"/>
    <property type="project" value="UniProtKB-EC"/>
</dbReference>
<dbReference type="KEGG" id="mag:amb2965"/>
<feature type="domain" description="Penicillin-binding protein transpeptidase" evidence="12">
    <location>
        <begin position="306"/>
        <end position="534"/>
    </location>
</feature>
<gene>
    <name evidence="15" type="ordered locus">amb2965</name>
</gene>
<dbReference type="Pfam" id="PF00912">
    <property type="entry name" value="Transgly"/>
    <property type="match status" value="1"/>
</dbReference>
<dbReference type="STRING" id="342108.amb2965"/>
<dbReference type="OrthoDB" id="9766909at2"/>
<reference evidence="15 16" key="1">
    <citation type="journal article" date="2005" name="DNA Res.">
        <title>Complete genome sequence of the facultative anaerobic magnetotactic bacterium Magnetospirillum sp. strain AMB-1.</title>
        <authorList>
            <person name="Matsunaga T."/>
            <person name="Okamura Y."/>
            <person name="Fukuda Y."/>
            <person name="Wahyudi A.T."/>
            <person name="Murase Y."/>
            <person name="Takeyama H."/>
        </authorList>
    </citation>
    <scope>NUCLEOTIDE SEQUENCE [LARGE SCALE GENOMIC DNA]</scope>
    <source>
        <strain evidence="16">ATCC 700264 / AMB-1</strain>
    </source>
</reference>
<evidence type="ECO:0000259" key="13">
    <source>
        <dbReference type="Pfam" id="PF00912"/>
    </source>
</evidence>
<dbReference type="InterPro" id="IPR001264">
    <property type="entry name" value="Glyco_trans_51"/>
</dbReference>
<dbReference type="InterPro" id="IPR050396">
    <property type="entry name" value="Glycosyltr_51/Transpeptidase"/>
</dbReference>
<evidence type="ECO:0000256" key="8">
    <source>
        <dbReference type="ARBA" id="ARBA00022801"/>
    </source>
</evidence>
<dbReference type="SUPFAM" id="SSF53955">
    <property type="entry name" value="Lysozyme-like"/>
    <property type="match status" value="1"/>
</dbReference>
<comment type="similarity">
    <text evidence="2">In the C-terminal section; belongs to the transpeptidase family.</text>
</comment>
<dbReference type="InterPro" id="IPR012338">
    <property type="entry name" value="Beta-lactam/transpept-like"/>
</dbReference>
<dbReference type="Gene3D" id="3.40.710.10">
    <property type="entry name" value="DD-peptidase/beta-lactamase superfamily"/>
    <property type="match status" value="1"/>
</dbReference>
<keyword evidence="8" id="KW-0378">Hydrolase</keyword>
<evidence type="ECO:0000256" key="6">
    <source>
        <dbReference type="ARBA" id="ARBA00022676"/>
    </source>
</evidence>
<evidence type="ECO:0000256" key="10">
    <source>
        <dbReference type="ARBA" id="ARBA00044770"/>
    </source>
</evidence>
<dbReference type="GO" id="GO:0009252">
    <property type="term" value="P:peptidoglycan biosynthetic process"/>
    <property type="evidence" value="ECO:0007669"/>
    <property type="project" value="UniProtKB-UniPathway"/>
</dbReference>
<sequence>MTRGRRAVWAVLAGLVLAVAVLWPRADLTAPAATRILLDRHGAFLAQVGGRDGTLYGYWPVERVPERVAAAIIAIEDRRFGRHGGVDPIALVRAGIERLRGDGRSGASTIAMQVARMQAPGPRTLPRKLLEAATATLMVARHGRDEVLRHYLRLVPFGNGSHGIAHAARWYLDKPVEDLSWAEIAFLSAIPQAPGRMNPFTREGKARAVRRGHRILAHLHESGLMGAGEFALAERQIEHLAIPRHGRRPAEMIHPVLRLQRALAASQAPVPPLVPTTLDLATQRRVHDAASRQMPDWRSRGAEQVAVVVMDRASREVLAWLGSESYFSPQAGAIDFTAVSRSPGSALKPFIYALALDRGRIAANTILADLPETQWGIDNSDHDYLGPMLPRQALANSRNVPAVSVLRQAGLDETHLFLSTLGLHDNTQAASRFGLVLAVGAMPTTLERLMRAYGAIADDGRLMDLVWWRGQDLSPPGQVLSAATARQITQFLSDPAARLPTFPRLGASESGLPIAVKTGTSQGYRDAWAVAWTMDTVVGVWTGRARGTTMQAMTGAQSSARLAQEILVGLRESRGENVAERAFPPPANYRPVELCARTGLRAAGRCSQTLVEWFADGHPPEEDDVFQLLKVDLRNGLLAAPWTPRDYVGERTFAAFPPEHAAWGSANALPPPPTEISPLDRPQTRAERRVPAVQAPDGTLKVIAPRDGLRMARNPETPAEADMLNLRATVGRGIETVLWLVDGKPWRQAAAHQPVHWPLTAGIHVFQVATGDGERMSAPVTISVE</sequence>
<dbReference type="InterPro" id="IPR036950">
    <property type="entry name" value="PBP_transglycosylase"/>
</dbReference>